<dbReference type="InterPro" id="IPR012944">
    <property type="entry name" value="SusD_RagB_dom"/>
</dbReference>
<dbReference type="InterPro" id="IPR033985">
    <property type="entry name" value="SusD-like_N"/>
</dbReference>
<protein>
    <submittedName>
        <fullName evidence="8">RagB/SusD family nutrient uptake outer membrane protein</fullName>
    </submittedName>
</protein>
<dbReference type="EMBL" id="WPIK01000013">
    <property type="protein sequence ID" value="MVN22709.1"/>
    <property type="molecule type" value="Genomic_DNA"/>
</dbReference>
<evidence type="ECO:0000313" key="8">
    <source>
        <dbReference type="EMBL" id="MVN22709.1"/>
    </source>
</evidence>
<dbReference type="AlphaFoldDB" id="A0A7K1SZH1"/>
<dbReference type="Pfam" id="PF14322">
    <property type="entry name" value="SusD-like_3"/>
    <property type="match status" value="1"/>
</dbReference>
<name>A0A7K1SZH1_9SPHI</name>
<organism evidence="8 9">
    <name type="scientific">Mucilaginibacter arboris</name>
    <dbReference type="NCBI Taxonomy" id="2682090"/>
    <lineage>
        <taxon>Bacteria</taxon>
        <taxon>Pseudomonadati</taxon>
        <taxon>Bacteroidota</taxon>
        <taxon>Sphingobacteriia</taxon>
        <taxon>Sphingobacteriales</taxon>
        <taxon>Sphingobacteriaceae</taxon>
        <taxon>Mucilaginibacter</taxon>
    </lineage>
</organism>
<dbReference type="Pfam" id="PF07980">
    <property type="entry name" value="SusD_RagB"/>
    <property type="match status" value="1"/>
</dbReference>
<dbReference type="Proteomes" id="UP000462014">
    <property type="component" value="Unassembled WGS sequence"/>
</dbReference>
<keyword evidence="4" id="KW-0472">Membrane</keyword>
<evidence type="ECO:0000259" key="7">
    <source>
        <dbReference type="Pfam" id="PF14322"/>
    </source>
</evidence>
<evidence type="ECO:0000256" key="4">
    <source>
        <dbReference type="ARBA" id="ARBA00023136"/>
    </source>
</evidence>
<evidence type="ECO:0000313" key="9">
    <source>
        <dbReference type="Proteomes" id="UP000462014"/>
    </source>
</evidence>
<feature type="domain" description="SusD-like N-terminal" evidence="7">
    <location>
        <begin position="110"/>
        <end position="240"/>
    </location>
</feature>
<dbReference type="PROSITE" id="PS51257">
    <property type="entry name" value="PROKAR_LIPOPROTEIN"/>
    <property type="match status" value="1"/>
</dbReference>
<evidence type="ECO:0000259" key="6">
    <source>
        <dbReference type="Pfam" id="PF07980"/>
    </source>
</evidence>
<evidence type="ECO:0000256" key="2">
    <source>
        <dbReference type="ARBA" id="ARBA00006275"/>
    </source>
</evidence>
<evidence type="ECO:0000256" key="5">
    <source>
        <dbReference type="ARBA" id="ARBA00023237"/>
    </source>
</evidence>
<sequence length="505" mass="56615">MRKLIRIKGKLAVLILIMLFSCSCNKYLDLKPQDGIIKDEFWKTKEQLQAAVIGCYASLLGSATGNGTGNDRPLADVLFVWGEARADMVGGGPGVTVDEVGILSDNILSSNSFTNWAPVYKIINYCNTVLDNGPGVMQYDKTLTQTQLNAYLSEALALRALMYFYLVRSFGDVPLKLKSTASDTDLQQLTKTSQKDVLAQILTDLKQAESNAVFSYGDNASNKGRITKYTIYTMEADVYLWMDDYNDCITACDKVINSGQYGLVAGTGGWFNTLYYNGNSSEGIFEFQFDSQKLNPFYAMFLTNKARYVSGATVMDDFFGIDFNDATDYDIRGSGASVNTNDNNIFKYVAATSTTYRTTDVSYAHWFVYRYADVLLMKAEACINVNRGQDALTLINQIRTRAHAIYLTAQNPNVTDVNGMTDYLLAERGREFAFEGKRWYDLLRNAKRNNYARIDILLSAAISSAPPTSQQAILNKLKDVNSHYFPIYYNEIRVDPNLVQNPFYQ</sequence>
<comment type="subcellular location">
    <subcellularLocation>
        <location evidence="1">Cell outer membrane</location>
    </subcellularLocation>
</comment>
<reference evidence="8 9" key="1">
    <citation type="submission" date="2019-12" db="EMBL/GenBank/DDBJ databases">
        <title>Mucilaginibacter sp. HMF7410 genome sequencing and assembly.</title>
        <authorList>
            <person name="Kang H."/>
            <person name="Cha I."/>
            <person name="Kim H."/>
            <person name="Joh K."/>
        </authorList>
    </citation>
    <scope>NUCLEOTIDE SEQUENCE [LARGE SCALE GENOMIC DNA]</scope>
    <source>
        <strain evidence="8 9">HMF7410</strain>
    </source>
</reference>
<comment type="similarity">
    <text evidence="2">Belongs to the SusD family.</text>
</comment>
<dbReference type="SUPFAM" id="SSF48452">
    <property type="entry name" value="TPR-like"/>
    <property type="match status" value="1"/>
</dbReference>
<feature type="domain" description="RagB/SusD" evidence="6">
    <location>
        <begin position="336"/>
        <end position="504"/>
    </location>
</feature>
<keyword evidence="5" id="KW-0998">Cell outer membrane</keyword>
<dbReference type="Gene3D" id="1.25.40.390">
    <property type="match status" value="1"/>
</dbReference>
<accession>A0A7K1SZH1</accession>
<dbReference type="CDD" id="cd08977">
    <property type="entry name" value="SusD"/>
    <property type="match status" value="1"/>
</dbReference>
<dbReference type="InterPro" id="IPR011990">
    <property type="entry name" value="TPR-like_helical_dom_sf"/>
</dbReference>
<proteinExistence type="inferred from homology"/>
<comment type="caution">
    <text evidence="8">The sequence shown here is derived from an EMBL/GenBank/DDBJ whole genome shotgun (WGS) entry which is preliminary data.</text>
</comment>
<evidence type="ECO:0000256" key="1">
    <source>
        <dbReference type="ARBA" id="ARBA00004442"/>
    </source>
</evidence>
<dbReference type="GO" id="GO:0009279">
    <property type="term" value="C:cell outer membrane"/>
    <property type="evidence" value="ECO:0007669"/>
    <property type="project" value="UniProtKB-SubCell"/>
</dbReference>
<evidence type="ECO:0000256" key="3">
    <source>
        <dbReference type="ARBA" id="ARBA00022729"/>
    </source>
</evidence>
<keyword evidence="9" id="KW-1185">Reference proteome</keyword>
<dbReference type="RefSeq" id="WP_157568239.1">
    <property type="nucleotide sequence ID" value="NZ_WPIK01000013.1"/>
</dbReference>
<gene>
    <name evidence="8" type="ORF">GO621_14355</name>
</gene>
<keyword evidence="3" id="KW-0732">Signal</keyword>